<dbReference type="SUPFAM" id="SSF54631">
    <property type="entry name" value="CBS-domain pair"/>
    <property type="match status" value="2"/>
</dbReference>
<dbReference type="CDD" id="cd04641">
    <property type="entry name" value="CBS_euAMPK_gamma-like_repeat2"/>
    <property type="match status" value="1"/>
</dbReference>
<feature type="domain" description="CBS" evidence="7">
    <location>
        <begin position="175"/>
        <end position="233"/>
    </location>
</feature>
<evidence type="ECO:0000256" key="4">
    <source>
        <dbReference type="ARBA" id="ARBA00025878"/>
    </source>
</evidence>
<feature type="domain" description="CBS" evidence="7">
    <location>
        <begin position="94"/>
        <end position="156"/>
    </location>
</feature>
<dbReference type="PANTHER" id="PTHR13780">
    <property type="entry name" value="AMP-ACTIVATED PROTEIN KINASE, GAMMA REGULATORY SUBUNIT"/>
    <property type="match status" value="1"/>
</dbReference>
<feature type="region of interest" description="Disordered" evidence="6">
    <location>
        <begin position="381"/>
        <end position="537"/>
    </location>
</feature>
<dbReference type="Proteomes" id="UP000075902">
    <property type="component" value="Unassembled WGS sequence"/>
</dbReference>
<dbReference type="VEuPathDB" id="VectorBase:AMEC020240"/>
<evidence type="ECO:0000313" key="9">
    <source>
        <dbReference type="Proteomes" id="UP000075902"/>
    </source>
</evidence>
<dbReference type="STRING" id="34690.A0A182UH03"/>
<feature type="compositionally biased region" description="Acidic residues" evidence="6">
    <location>
        <begin position="466"/>
        <end position="498"/>
    </location>
</feature>
<feature type="domain" description="CBS" evidence="7">
    <location>
        <begin position="248"/>
        <end position="308"/>
    </location>
</feature>
<dbReference type="Pfam" id="PF00571">
    <property type="entry name" value="CBS"/>
    <property type="match status" value="3"/>
</dbReference>
<dbReference type="GO" id="GO:0016208">
    <property type="term" value="F:AMP binding"/>
    <property type="evidence" value="ECO:0007669"/>
    <property type="project" value="TreeGrafter"/>
</dbReference>
<reference evidence="9" key="1">
    <citation type="submission" date="2014-01" db="EMBL/GenBank/DDBJ databases">
        <title>The Genome Sequence of Anopheles melas CM1001059_A (V2).</title>
        <authorList>
            <consortium name="The Broad Institute Genomics Platform"/>
            <person name="Neafsey D.E."/>
            <person name="Besansky N."/>
            <person name="Howell P."/>
            <person name="Walton C."/>
            <person name="Young S.K."/>
            <person name="Zeng Q."/>
            <person name="Gargeya S."/>
            <person name="Fitzgerald M."/>
            <person name="Haas B."/>
            <person name="Abouelleil A."/>
            <person name="Allen A.W."/>
            <person name="Alvarado L."/>
            <person name="Arachchi H.M."/>
            <person name="Berlin A.M."/>
            <person name="Chapman S.B."/>
            <person name="Gainer-Dewar J."/>
            <person name="Goldberg J."/>
            <person name="Griggs A."/>
            <person name="Gujja S."/>
            <person name="Hansen M."/>
            <person name="Howarth C."/>
            <person name="Imamovic A."/>
            <person name="Ireland A."/>
            <person name="Larimer J."/>
            <person name="McCowan C."/>
            <person name="Murphy C."/>
            <person name="Pearson M."/>
            <person name="Poon T.W."/>
            <person name="Priest M."/>
            <person name="Roberts A."/>
            <person name="Saif S."/>
            <person name="Shea T."/>
            <person name="Sisk P."/>
            <person name="Sykes S."/>
            <person name="Wortman J."/>
            <person name="Nusbaum C."/>
            <person name="Birren B."/>
        </authorList>
    </citation>
    <scope>NUCLEOTIDE SEQUENCE [LARGE SCALE GENOMIC DNA]</scope>
    <source>
        <strain evidence="9">CM1001059</strain>
    </source>
</reference>
<feature type="compositionally biased region" description="Acidic residues" evidence="6">
    <location>
        <begin position="421"/>
        <end position="437"/>
    </location>
</feature>
<feature type="domain" description="CBS" evidence="7">
    <location>
        <begin position="322"/>
        <end position="380"/>
    </location>
</feature>
<accession>A0A182UH03</accession>
<organism evidence="8 9">
    <name type="scientific">Anopheles melas</name>
    <dbReference type="NCBI Taxonomy" id="34690"/>
    <lineage>
        <taxon>Eukaryota</taxon>
        <taxon>Metazoa</taxon>
        <taxon>Ecdysozoa</taxon>
        <taxon>Arthropoda</taxon>
        <taxon>Hexapoda</taxon>
        <taxon>Insecta</taxon>
        <taxon>Pterygota</taxon>
        <taxon>Neoptera</taxon>
        <taxon>Endopterygota</taxon>
        <taxon>Diptera</taxon>
        <taxon>Nematocera</taxon>
        <taxon>Culicoidea</taxon>
        <taxon>Culicidae</taxon>
        <taxon>Anophelinae</taxon>
        <taxon>Anopheles</taxon>
    </lineage>
</organism>
<feature type="compositionally biased region" description="Low complexity" evidence="6">
    <location>
        <begin position="398"/>
        <end position="408"/>
    </location>
</feature>
<evidence type="ECO:0000256" key="6">
    <source>
        <dbReference type="SAM" id="MobiDB-lite"/>
    </source>
</evidence>
<dbReference type="GO" id="GO:0031588">
    <property type="term" value="C:nucleotide-activated protein kinase complex"/>
    <property type="evidence" value="ECO:0007669"/>
    <property type="project" value="TreeGrafter"/>
</dbReference>
<sequence>MAKCGVMIERRWFAGREPWPTLHFYSNYAGRLVLGAGFHDFFNTETYPLESIKEFEAISSAWKRHLAELLKKEEDESQIFVKFFRFHKCYDLVPTSAKLVVFDTQLLVKKAFYALVYNGVRAAPLWDSKRQEFVGMLTITDFIKILKMYYKSPNASMDELEEHKLDTWRKVLQEDVKKLVSIGPDASLYDAIKMLVHNRIHRLPVIDPVTGNVLYILTHKRILRFLFLYINELPKPSYMQKTLREVRIGSYNNIETATEDTSIITALHKFVDRRVSALPMVDSEGRLTDIYAKFDVINLAAEKTYNDLDVSLKKANEHRNAWFEGVHHCTLDETLYTIMERIVRVEVHRLVVVDELKKVIGIISLSDILLYLVLRPSGDGIGDSESLRATDPRLMKVGSPAGGSSSSSKLQATKRDSSNESIEEEKETTEEDAEQEQQDAAAHKTETTITPATPSNDEDGRKNETEVEVETADRCDDDAVPELAVEELAEEAKEDPDDTASTPVDRSSANDSPVAQEMLATDVPLQSVQREVGLVSE</sequence>
<evidence type="ECO:0000256" key="2">
    <source>
        <dbReference type="ARBA" id="ARBA00022737"/>
    </source>
</evidence>
<dbReference type="Gene3D" id="3.10.580.10">
    <property type="entry name" value="CBS-domain"/>
    <property type="match status" value="2"/>
</dbReference>
<evidence type="ECO:0000313" key="8">
    <source>
        <dbReference type="EnsemblMetazoa" id="AMEC020240-PA"/>
    </source>
</evidence>
<dbReference type="PANTHER" id="PTHR13780:SF35">
    <property type="entry name" value="LD22662P"/>
    <property type="match status" value="1"/>
</dbReference>
<evidence type="ECO:0000256" key="5">
    <source>
        <dbReference type="PROSITE-ProRule" id="PRU00703"/>
    </source>
</evidence>
<protein>
    <recommendedName>
        <fullName evidence="7">CBS domain-containing protein</fullName>
    </recommendedName>
</protein>
<dbReference type="SMART" id="SM00116">
    <property type="entry name" value="CBS"/>
    <property type="match status" value="4"/>
</dbReference>
<dbReference type="PROSITE" id="PS51371">
    <property type="entry name" value="CBS"/>
    <property type="match status" value="4"/>
</dbReference>
<dbReference type="GO" id="GO:0005634">
    <property type="term" value="C:nucleus"/>
    <property type="evidence" value="ECO:0007669"/>
    <property type="project" value="TreeGrafter"/>
</dbReference>
<comment type="similarity">
    <text evidence="1">Belongs to the 5'-AMP-activated protein kinase gamma subunit family.</text>
</comment>
<comment type="subunit">
    <text evidence="4">AMPK is a heterotrimer of an alpha catalytic subunit (PRKAA1 or PRKAA2), a beta (PRKAB1 or PRKAB2) and a gamma non-catalytic subunits (PRKAG1, PRKAG2 or PRKAG3). Interacts with FNIP1 and FNIP2.</text>
</comment>
<keyword evidence="2" id="KW-0677">Repeat</keyword>
<evidence type="ECO:0000256" key="1">
    <source>
        <dbReference type="ARBA" id="ARBA00006750"/>
    </source>
</evidence>
<evidence type="ECO:0000256" key="3">
    <source>
        <dbReference type="ARBA" id="ARBA00023122"/>
    </source>
</evidence>
<dbReference type="InterPro" id="IPR046342">
    <property type="entry name" value="CBS_dom_sf"/>
</dbReference>
<dbReference type="GO" id="GO:0019901">
    <property type="term" value="F:protein kinase binding"/>
    <property type="evidence" value="ECO:0007669"/>
    <property type="project" value="TreeGrafter"/>
</dbReference>
<dbReference type="GO" id="GO:0005737">
    <property type="term" value="C:cytoplasm"/>
    <property type="evidence" value="ECO:0007669"/>
    <property type="project" value="TreeGrafter"/>
</dbReference>
<name>A0A182UH03_9DIPT</name>
<feature type="compositionally biased region" description="Polar residues" evidence="6">
    <location>
        <begin position="499"/>
        <end position="513"/>
    </location>
</feature>
<dbReference type="InterPro" id="IPR000644">
    <property type="entry name" value="CBS_dom"/>
</dbReference>
<keyword evidence="9" id="KW-1185">Reference proteome</keyword>
<reference evidence="8" key="2">
    <citation type="submission" date="2020-05" db="UniProtKB">
        <authorList>
            <consortium name="EnsemblMetazoa"/>
        </authorList>
    </citation>
    <scope>IDENTIFICATION</scope>
    <source>
        <strain evidence="8">CM1001059</strain>
    </source>
</reference>
<dbReference type="CDD" id="cd04618">
    <property type="entry name" value="CBS_euAMPK_gamma-like_repeat1"/>
    <property type="match status" value="1"/>
</dbReference>
<dbReference type="EnsemblMetazoa" id="AMEC020240-RA">
    <property type="protein sequence ID" value="AMEC020240-PA"/>
    <property type="gene ID" value="AMEC020240"/>
</dbReference>
<dbReference type="InterPro" id="IPR050511">
    <property type="entry name" value="AMPK_gamma/SDS23_families"/>
</dbReference>
<keyword evidence="3 5" id="KW-0129">CBS domain</keyword>
<proteinExistence type="inferred from homology"/>
<dbReference type="GO" id="GO:0019887">
    <property type="term" value="F:protein kinase regulator activity"/>
    <property type="evidence" value="ECO:0007669"/>
    <property type="project" value="TreeGrafter"/>
</dbReference>
<feature type="compositionally biased region" description="Basic and acidic residues" evidence="6">
    <location>
        <begin position="385"/>
        <end position="394"/>
    </location>
</feature>
<evidence type="ECO:0000259" key="7">
    <source>
        <dbReference type="PROSITE" id="PS51371"/>
    </source>
</evidence>
<dbReference type="AlphaFoldDB" id="A0A182UH03"/>